<dbReference type="AlphaFoldDB" id="A0AAV9XT74"/>
<evidence type="ECO:0000313" key="3">
    <source>
        <dbReference type="EMBL" id="KAK6587955.1"/>
    </source>
</evidence>
<evidence type="ECO:0000256" key="1">
    <source>
        <dbReference type="SAM" id="Phobius"/>
    </source>
</evidence>
<accession>A0AAV9XT74</accession>
<name>A0AAV9XT74_9CRYT</name>
<comment type="caution">
    <text evidence="3">The sequence shown here is derived from an EMBL/GenBank/DDBJ whole genome shotgun (WGS) entry which is preliminary data.</text>
</comment>
<sequence>MIIALLCLFFLLNGHICLPEQEIKTTDGIDPDLFDNSFSKKEQELKMSVCLGLTQSDFVKERIFYQRMAESIKKDNKIHFNDALKSLFHQRLVTCYFNSKIQDVNSFLNGSITKNDLTRIFSVNNEIPNKFSKKQLSMLEKVIASNFDRFKEEPNKMSSLVKLFTLIFIVSTIGISFYFALNKLKLETTKRKHRKKI</sequence>
<keyword evidence="1" id="KW-0472">Membrane</keyword>
<keyword evidence="1" id="KW-1133">Transmembrane helix</keyword>
<evidence type="ECO:0000256" key="2">
    <source>
        <dbReference type="SAM" id="SignalP"/>
    </source>
</evidence>
<feature type="signal peptide" evidence="2">
    <location>
        <begin position="1"/>
        <end position="19"/>
    </location>
</feature>
<gene>
    <name evidence="3" type="ORF">RS030_71017</name>
</gene>
<feature type="chain" id="PRO_5043440845" evidence="2">
    <location>
        <begin position="20"/>
        <end position="197"/>
    </location>
</feature>
<proteinExistence type="predicted"/>
<keyword evidence="4" id="KW-1185">Reference proteome</keyword>
<keyword evidence="2" id="KW-0732">Signal</keyword>
<evidence type="ECO:0000313" key="4">
    <source>
        <dbReference type="Proteomes" id="UP001311799"/>
    </source>
</evidence>
<reference evidence="3 4" key="1">
    <citation type="submission" date="2023-10" db="EMBL/GenBank/DDBJ databases">
        <title>Comparative genomics analysis reveals potential genetic determinants of host preference in Cryptosporidium xiaoi.</title>
        <authorList>
            <person name="Xiao L."/>
            <person name="Li J."/>
        </authorList>
    </citation>
    <scope>NUCLEOTIDE SEQUENCE [LARGE SCALE GENOMIC DNA]</scope>
    <source>
        <strain evidence="3 4">52996</strain>
    </source>
</reference>
<dbReference type="EMBL" id="JAWDEY010000035">
    <property type="protein sequence ID" value="KAK6587955.1"/>
    <property type="molecule type" value="Genomic_DNA"/>
</dbReference>
<protein>
    <submittedName>
        <fullName evidence="3">Transmembrane protein</fullName>
    </submittedName>
</protein>
<organism evidence="3 4">
    <name type="scientific">Cryptosporidium xiaoi</name>
    <dbReference type="NCBI Taxonomy" id="659607"/>
    <lineage>
        <taxon>Eukaryota</taxon>
        <taxon>Sar</taxon>
        <taxon>Alveolata</taxon>
        <taxon>Apicomplexa</taxon>
        <taxon>Conoidasida</taxon>
        <taxon>Coccidia</taxon>
        <taxon>Eucoccidiorida</taxon>
        <taxon>Eimeriorina</taxon>
        <taxon>Cryptosporidiidae</taxon>
        <taxon>Cryptosporidium</taxon>
    </lineage>
</organism>
<dbReference type="Proteomes" id="UP001311799">
    <property type="component" value="Unassembled WGS sequence"/>
</dbReference>
<keyword evidence="1 3" id="KW-0812">Transmembrane</keyword>
<feature type="transmembrane region" description="Helical" evidence="1">
    <location>
        <begin position="160"/>
        <end position="181"/>
    </location>
</feature>